<dbReference type="EMBL" id="RBPX01000092">
    <property type="protein sequence ID" value="RMO69235.1"/>
    <property type="molecule type" value="Genomic_DNA"/>
</dbReference>
<organism evidence="1 2">
    <name type="scientific">Pseudomonas syringae pv. aptata</name>
    <dbReference type="NCBI Taxonomy" id="83167"/>
    <lineage>
        <taxon>Bacteria</taxon>
        <taxon>Pseudomonadati</taxon>
        <taxon>Pseudomonadota</taxon>
        <taxon>Gammaproteobacteria</taxon>
        <taxon>Pseudomonadales</taxon>
        <taxon>Pseudomonadaceae</taxon>
        <taxon>Pseudomonas</taxon>
        <taxon>Pseudomonas syringae</taxon>
    </lineage>
</organism>
<name>A0A3M3XGY9_PSEAP</name>
<reference evidence="1 2" key="1">
    <citation type="submission" date="2018-08" db="EMBL/GenBank/DDBJ databases">
        <title>Recombination of ecologically and evolutionarily significant loci maintains genetic cohesion in the Pseudomonas syringae species complex.</title>
        <authorList>
            <person name="Dillon M."/>
            <person name="Thakur S."/>
            <person name="Almeida R.N.D."/>
            <person name="Weir B.S."/>
            <person name="Guttman D.S."/>
        </authorList>
    </citation>
    <scope>NUCLEOTIDE SEQUENCE [LARGE SCALE GENOMIC DNA]</scope>
    <source>
        <strain evidence="1 2">ICMP 4388</strain>
    </source>
</reference>
<dbReference type="Proteomes" id="UP000274541">
    <property type="component" value="Unassembled WGS sequence"/>
</dbReference>
<evidence type="ECO:0000313" key="2">
    <source>
        <dbReference type="Proteomes" id="UP000274541"/>
    </source>
</evidence>
<dbReference type="AlphaFoldDB" id="A0A3M3XGY9"/>
<protein>
    <submittedName>
        <fullName evidence="1">Putative Tail protein</fullName>
    </submittedName>
</protein>
<sequence>MWTLNTGGRQRLGRRFGASYWGERFGVNPGLAIECLIRRAAPAHSVEFVNFN</sequence>
<evidence type="ECO:0000313" key="1">
    <source>
        <dbReference type="EMBL" id="RMO69235.1"/>
    </source>
</evidence>
<gene>
    <name evidence="1" type="ORF">ALQ37_04457</name>
</gene>
<accession>A0A3M3XGY9</accession>
<comment type="caution">
    <text evidence="1">The sequence shown here is derived from an EMBL/GenBank/DDBJ whole genome shotgun (WGS) entry which is preliminary data.</text>
</comment>
<proteinExistence type="predicted"/>